<evidence type="ECO:0000313" key="7">
    <source>
        <dbReference type="Proteomes" id="UP001085076"/>
    </source>
</evidence>
<evidence type="ECO:0000256" key="3">
    <source>
        <dbReference type="ARBA" id="ARBA00022833"/>
    </source>
</evidence>
<keyword evidence="3" id="KW-0862">Zinc</keyword>
<reference evidence="6" key="1">
    <citation type="submission" date="2021-03" db="EMBL/GenBank/DDBJ databases">
        <authorList>
            <person name="Li Z."/>
            <person name="Yang C."/>
        </authorList>
    </citation>
    <scope>NUCLEOTIDE SEQUENCE</scope>
    <source>
        <strain evidence="6">Dzin_1.0</strain>
        <tissue evidence="6">Leaf</tissue>
    </source>
</reference>
<sequence>MLIILIRSTQRNINWSLSRTILSLDIPIPFEQRISMHKARDFTEELTAKRIVSGALLRTFITHNMPPFHRHNLVREFTTYIRSTIPIIMNMVNLPGVFYELDITTIRHVLKYSDERQGEDINNEEQVRAHRVEAHEDCPVCFDELVPRRDAWMPCHHRFHPKCIVTWLKDTDSCPLCRHRLRPSFHLDQES</sequence>
<dbReference type="GO" id="GO:0008270">
    <property type="term" value="F:zinc ion binding"/>
    <property type="evidence" value="ECO:0007669"/>
    <property type="project" value="UniProtKB-KW"/>
</dbReference>
<dbReference type="OrthoDB" id="599058at2759"/>
<evidence type="ECO:0000256" key="4">
    <source>
        <dbReference type="PROSITE-ProRule" id="PRU00175"/>
    </source>
</evidence>
<dbReference type="PROSITE" id="PS50089">
    <property type="entry name" value="ZF_RING_2"/>
    <property type="match status" value="1"/>
</dbReference>
<keyword evidence="7" id="KW-1185">Reference proteome</keyword>
<evidence type="ECO:0000256" key="2">
    <source>
        <dbReference type="ARBA" id="ARBA00022771"/>
    </source>
</evidence>
<dbReference type="Gene3D" id="3.30.40.10">
    <property type="entry name" value="Zinc/RING finger domain, C3HC4 (zinc finger)"/>
    <property type="match status" value="1"/>
</dbReference>
<dbReference type="InterPro" id="IPR001841">
    <property type="entry name" value="Znf_RING"/>
</dbReference>
<dbReference type="EMBL" id="JAGGNH010000001">
    <property type="protein sequence ID" value="KAJ0989550.1"/>
    <property type="molecule type" value="Genomic_DNA"/>
</dbReference>
<comment type="caution">
    <text evidence="6">The sequence shown here is derived from an EMBL/GenBank/DDBJ whole genome shotgun (WGS) entry which is preliminary data.</text>
</comment>
<accession>A0A9D5HU39</accession>
<keyword evidence="2 4" id="KW-0863">Zinc-finger</keyword>
<dbReference type="SMART" id="SM00184">
    <property type="entry name" value="RING"/>
    <property type="match status" value="1"/>
</dbReference>
<protein>
    <recommendedName>
        <fullName evidence="5">RING-type domain-containing protein</fullName>
    </recommendedName>
</protein>
<organism evidence="6 7">
    <name type="scientific">Dioscorea zingiberensis</name>
    <dbReference type="NCBI Taxonomy" id="325984"/>
    <lineage>
        <taxon>Eukaryota</taxon>
        <taxon>Viridiplantae</taxon>
        <taxon>Streptophyta</taxon>
        <taxon>Embryophyta</taxon>
        <taxon>Tracheophyta</taxon>
        <taxon>Spermatophyta</taxon>
        <taxon>Magnoliopsida</taxon>
        <taxon>Liliopsida</taxon>
        <taxon>Dioscoreales</taxon>
        <taxon>Dioscoreaceae</taxon>
        <taxon>Dioscorea</taxon>
    </lineage>
</organism>
<proteinExistence type="predicted"/>
<dbReference type="Pfam" id="PF13639">
    <property type="entry name" value="zf-RING_2"/>
    <property type="match status" value="1"/>
</dbReference>
<feature type="domain" description="RING-type" evidence="5">
    <location>
        <begin position="138"/>
        <end position="178"/>
    </location>
</feature>
<name>A0A9D5HU39_9LILI</name>
<evidence type="ECO:0000256" key="1">
    <source>
        <dbReference type="ARBA" id="ARBA00022723"/>
    </source>
</evidence>
<dbReference type="SUPFAM" id="SSF57850">
    <property type="entry name" value="RING/U-box"/>
    <property type="match status" value="1"/>
</dbReference>
<dbReference type="Proteomes" id="UP001085076">
    <property type="component" value="Miscellaneous, Linkage group lg01"/>
</dbReference>
<dbReference type="AlphaFoldDB" id="A0A9D5HU39"/>
<keyword evidence="1" id="KW-0479">Metal-binding</keyword>
<dbReference type="InterPro" id="IPR013083">
    <property type="entry name" value="Znf_RING/FYVE/PHD"/>
</dbReference>
<evidence type="ECO:0000313" key="6">
    <source>
        <dbReference type="EMBL" id="KAJ0989550.1"/>
    </source>
</evidence>
<dbReference type="PANTHER" id="PTHR15710">
    <property type="entry name" value="E3 UBIQUITIN-PROTEIN LIGASE PRAJA"/>
    <property type="match status" value="1"/>
</dbReference>
<gene>
    <name evidence="6" type="ORF">J5N97_007906</name>
</gene>
<reference evidence="6" key="2">
    <citation type="journal article" date="2022" name="Hortic Res">
        <title>The genome of Dioscorea zingiberensis sheds light on the biosynthesis, origin and evolution of the medicinally important diosgenin saponins.</title>
        <authorList>
            <person name="Li Y."/>
            <person name="Tan C."/>
            <person name="Li Z."/>
            <person name="Guo J."/>
            <person name="Li S."/>
            <person name="Chen X."/>
            <person name="Wang C."/>
            <person name="Dai X."/>
            <person name="Yang H."/>
            <person name="Song W."/>
            <person name="Hou L."/>
            <person name="Xu J."/>
            <person name="Tong Z."/>
            <person name="Xu A."/>
            <person name="Yuan X."/>
            <person name="Wang W."/>
            <person name="Yang Q."/>
            <person name="Chen L."/>
            <person name="Sun Z."/>
            <person name="Wang K."/>
            <person name="Pan B."/>
            <person name="Chen J."/>
            <person name="Bao Y."/>
            <person name="Liu F."/>
            <person name="Qi X."/>
            <person name="Gang D.R."/>
            <person name="Wen J."/>
            <person name="Li J."/>
        </authorList>
    </citation>
    <scope>NUCLEOTIDE SEQUENCE</scope>
    <source>
        <strain evidence="6">Dzin_1.0</strain>
    </source>
</reference>
<evidence type="ECO:0000259" key="5">
    <source>
        <dbReference type="PROSITE" id="PS50089"/>
    </source>
</evidence>